<keyword evidence="2" id="KW-1185">Reference proteome</keyword>
<sequence>MELVNFKNGINFSRNKKLEDKGYNLRRHSLSLTREKVKNCLPRFNFFTNRVVNSWNQLTEEVTNAKNLNVFKTKLDVWFMDHKETTAIAH</sequence>
<dbReference type="Proteomes" id="UP000663879">
    <property type="component" value="Unassembled WGS sequence"/>
</dbReference>
<organism evidence="1 2">
    <name type="scientific">Brachionus calyciflorus</name>
    <dbReference type="NCBI Taxonomy" id="104777"/>
    <lineage>
        <taxon>Eukaryota</taxon>
        <taxon>Metazoa</taxon>
        <taxon>Spiralia</taxon>
        <taxon>Gnathifera</taxon>
        <taxon>Rotifera</taxon>
        <taxon>Eurotatoria</taxon>
        <taxon>Monogononta</taxon>
        <taxon>Pseudotrocha</taxon>
        <taxon>Ploima</taxon>
        <taxon>Brachionidae</taxon>
        <taxon>Brachionus</taxon>
    </lineage>
</organism>
<accession>A0A813PIW3</accession>
<dbReference type="EMBL" id="CAJNOC010000367">
    <property type="protein sequence ID" value="CAF0751174.1"/>
    <property type="molecule type" value="Genomic_DNA"/>
</dbReference>
<name>A0A813PIW3_9BILA</name>
<evidence type="ECO:0000313" key="2">
    <source>
        <dbReference type="Proteomes" id="UP000663879"/>
    </source>
</evidence>
<proteinExistence type="predicted"/>
<comment type="caution">
    <text evidence="1">The sequence shown here is derived from an EMBL/GenBank/DDBJ whole genome shotgun (WGS) entry which is preliminary data.</text>
</comment>
<reference evidence="1" key="1">
    <citation type="submission" date="2021-02" db="EMBL/GenBank/DDBJ databases">
        <authorList>
            <person name="Nowell W R."/>
        </authorList>
    </citation>
    <scope>NUCLEOTIDE SEQUENCE</scope>
    <source>
        <strain evidence="1">Ploen Becks lab</strain>
    </source>
</reference>
<gene>
    <name evidence="1" type="ORF">OXX778_LOCUS3923</name>
</gene>
<dbReference type="AlphaFoldDB" id="A0A813PIW3"/>
<dbReference type="OrthoDB" id="426210at2759"/>
<evidence type="ECO:0000313" key="1">
    <source>
        <dbReference type="EMBL" id="CAF0751174.1"/>
    </source>
</evidence>
<protein>
    <submittedName>
        <fullName evidence="1">Uncharacterized protein</fullName>
    </submittedName>
</protein>